<keyword evidence="5" id="KW-1185">Reference proteome</keyword>
<dbReference type="InterPro" id="IPR005111">
    <property type="entry name" value="MoeA_C_domain_IV"/>
</dbReference>
<gene>
    <name evidence="4" type="ORF">OXIME_001071</name>
</gene>
<dbReference type="GeneID" id="95967808"/>
<feature type="domain" description="MoaB/Mog" evidence="3">
    <location>
        <begin position="185"/>
        <end position="325"/>
    </location>
</feature>
<dbReference type="Pfam" id="PF12727">
    <property type="entry name" value="PBP_like"/>
    <property type="match status" value="1"/>
</dbReference>
<dbReference type="InterPro" id="IPR001453">
    <property type="entry name" value="MoaB/Mog_dom"/>
</dbReference>
<dbReference type="CDD" id="cd00887">
    <property type="entry name" value="MoeA"/>
    <property type="match status" value="1"/>
</dbReference>
<dbReference type="Gene3D" id="2.170.190.11">
    <property type="entry name" value="Molybdopterin biosynthesis moea protein, domain 3"/>
    <property type="match status" value="1"/>
</dbReference>
<dbReference type="RefSeq" id="WP_393972255.1">
    <property type="nucleotide sequence ID" value="NZ_CP133772.1"/>
</dbReference>
<dbReference type="SUPFAM" id="SSF63867">
    <property type="entry name" value="MoeA C-terminal domain-like"/>
    <property type="match status" value="1"/>
</dbReference>
<name>A0AAX4NG87_9ARCH</name>
<dbReference type="Gene3D" id="2.40.340.10">
    <property type="entry name" value="MoeA, C-terminal, domain IV"/>
    <property type="match status" value="1"/>
</dbReference>
<dbReference type="EMBL" id="CP133772">
    <property type="protein sequence ID" value="WYY00496.1"/>
    <property type="molecule type" value="Genomic_DNA"/>
</dbReference>
<evidence type="ECO:0000313" key="5">
    <source>
        <dbReference type="Proteomes" id="UP001451606"/>
    </source>
</evidence>
<dbReference type="Proteomes" id="UP001451606">
    <property type="component" value="Chromosome"/>
</dbReference>
<dbReference type="InterPro" id="IPR036688">
    <property type="entry name" value="MoeA_C_domain_IV_sf"/>
</dbReference>
<dbReference type="KEGG" id="omr:OXIME_001071"/>
<dbReference type="PANTHER" id="PTHR10192">
    <property type="entry name" value="MOLYBDOPTERIN BIOSYNTHESIS PROTEIN"/>
    <property type="match status" value="1"/>
</dbReference>
<evidence type="ECO:0000256" key="2">
    <source>
        <dbReference type="ARBA" id="ARBA00023150"/>
    </source>
</evidence>
<dbReference type="InterPro" id="IPR024370">
    <property type="entry name" value="PBP_domain"/>
</dbReference>
<dbReference type="InterPro" id="IPR005110">
    <property type="entry name" value="MoeA_linker/N"/>
</dbReference>
<protein>
    <submittedName>
        <fullName evidence="4">Molybdopterin-binding protein</fullName>
    </submittedName>
</protein>
<sequence length="624" mass="69054">MYSSKSLISVKEAFERIDRYLKPIEDTETIPITEAYGRISSEDVYSGMDNPPFDRSEVDGFAVRLSDLSSQNSENNSLKIGGRIDIGISPTTRYEKGVCIQISTGSVIPEGFDAVYRIEDVKVTGDVVTFPGKLKKFSNIAKAGSDVLTGDLVLNKFKMITEKEMGTLTILGIQNVSVFCRVRIGVLSSGNELVNPGDELKPGQSYEGNSTFISAILKKYNVFLTTSYGIVPDSEDETVKVLEKAFHDNLIVVTTGGSSAGEMDYIGKIASRYSPGIIFHGVDMKPGKPTFFAVNGKNFMIGLPGFPVSAFISFTQIFLKKLLEIAHFPILYEELGAQLAIGTAIKRGSSNFIPTILYGSDRLYAFPLTGESGSLSRILKSDGILRVNSSERYLKAGENVTVLSLNESPHLSAGVLVGHIDPIMDTIFSISRKYFSSYRTSQEEGLMCLEAGSANLMGMRLKSASKDPKENERRYKLLRIFSSELGIVFREGKNIRHNDGEEIGEIVLGIPESGTYPENIIETCINKLNSQTMVDISRVEYPNLKGIALAVRNGMIQAGMGNRDTASRYRLDFMPVLDETYYIAASEKTLDKFHNILKKFGNEGLKILKENYRHYKINEELFLE</sequence>
<dbReference type="GO" id="GO:0061599">
    <property type="term" value="F:molybdopterin molybdotransferase activity"/>
    <property type="evidence" value="ECO:0007669"/>
    <property type="project" value="TreeGrafter"/>
</dbReference>
<dbReference type="InterPro" id="IPR036425">
    <property type="entry name" value="MoaB/Mog-like_dom_sf"/>
</dbReference>
<dbReference type="GO" id="GO:0005737">
    <property type="term" value="C:cytoplasm"/>
    <property type="evidence" value="ECO:0007669"/>
    <property type="project" value="TreeGrafter"/>
</dbReference>
<dbReference type="PANTHER" id="PTHR10192:SF5">
    <property type="entry name" value="GEPHYRIN"/>
    <property type="match status" value="1"/>
</dbReference>
<comment type="pathway">
    <text evidence="1">Cofactor biosynthesis; molybdopterin biosynthesis.</text>
</comment>
<dbReference type="Pfam" id="PF00994">
    <property type="entry name" value="MoCF_biosynth"/>
    <property type="match status" value="1"/>
</dbReference>
<dbReference type="AlphaFoldDB" id="A0AAX4NG87"/>
<proteinExistence type="predicted"/>
<dbReference type="Pfam" id="PF03454">
    <property type="entry name" value="MoeA_C"/>
    <property type="match status" value="1"/>
</dbReference>
<dbReference type="InterPro" id="IPR036135">
    <property type="entry name" value="MoeA_linker/N_sf"/>
</dbReference>
<evidence type="ECO:0000256" key="1">
    <source>
        <dbReference type="ARBA" id="ARBA00005046"/>
    </source>
</evidence>
<evidence type="ECO:0000313" key="4">
    <source>
        <dbReference type="EMBL" id="WYY00496.1"/>
    </source>
</evidence>
<reference evidence="4 5" key="1">
    <citation type="submission" date="2023-09" db="EMBL/GenBank/DDBJ databases">
        <authorList>
            <person name="Golyshina O.V."/>
            <person name="Lunev E.A."/>
            <person name="Bargiela R."/>
            <person name="Gaines M.C."/>
            <person name="Daum B."/>
            <person name="Bale N.J."/>
            <person name="Koenen M."/>
            <person name="Sinninghe Damst J.S."/>
            <person name="Yakimov M."/>
            <person name="Golyshin P.N."/>
        </authorList>
    </citation>
    <scope>NUCLEOTIDE SEQUENCE [LARGE SCALE GENOMIC DNA]</scope>
    <source>
        <strain evidence="4 5">M1</strain>
    </source>
</reference>
<organism evidence="4 5">
    <name type="scientific">Oxyplasma meridianum</name>
    <dbReference type="NCBI Taxonomy" id="3073602"/>
    <lineage>
        <taxon>Archaea</taxon>
        <taxon>Methanobacteriati</taxon>
        <taxon>Thermoplasmatota</taxon>
        <taxon>Thermoplasmata</taxon>
        <taxon>Thermoplasmatales</taxon>
        <taxon>Thermoplasmataceae</taxon>
        <taxon>Oxyplasma</taxon>
    </lineage>
</organism>
<dbReference type="SUPFAM" id="SSF63882">
    <property type="entry name" value="MoeA N-terminal region -like"/>
    <property type="match status" value="1"/>
</dbReference>
<dbReference type="InterPro" id="IPR038987">
    <property type="entry name" value="MoeA-like"/>
</dbReference>
<dbReference type="GO" id="GO:0006777">
    <property type="term" value="P:Mo-molybdopterin cofactor biosynthetic process"/>
    <property type="evidence" value="ECO:0007669"/>
    <property type="project" value="UniProtKB-KW"/>
</dbReference>
<dbReference type="Gene3D" id="3.40.980.10">
    <property type="entry name" value="MoaB/Mog-like domain"/>
    <property type="match status" value="1"/>
</dbReference>
<dbReference type="SUPFAM" id="SSF53218">
    <property type="entry name" value="Molybdenum cofactor biosynthesis proteins"/>
    <property type="match status" value="1"/>
</dbReference>
<keyword evidence="2" id="KW-0501">Molybdenum cofactor biosynthesis</keyword>
<dbReference type="SMART" id="SM00852">
    <property type="entry name" value="MoCF_biosynth"/>
    <property type="match status" value="1"/>
</dbReference>
<dbReference type="Gene3D" id="3.90.105.10">
    <property type="entry name" value="Molybdopterin biosynthesis moea protein, domain 2"/>
    <property type="match status" value="1"/>
</dbReference>
<dbReference type="Pfam" id="PF03453">
    <property type="entry name" value="MoeA_N"/>
    <property type="match status" value="1"/>
</dbReference>
<evidence type="ECO:0000259" key="3">
    <source>
        <dbReference type="SMART" id="SM00852"/>
    </source>
</evidence>
<accession>A0AAX4NG87</accession>